<protein>
    <submittedName>
        <fullName evidence="1">Uncharacterized protein</fullName>
    </submittedName>
</protein>
<dbReference type="AlphaFoldDB" id="A0A6C0H2I6"/>
<sequence length="127" mass="15259">MYSTYDYARRNVNIANVREQIERKNSDIPYIPTFKHVDQVWTDYDVFPYPRYFRGIHTSSEPIVAEREAGWMFRNDYKPSKISDIWKAPYPNHCFQSACSTIRPCHPKPDKDELNDVYNNWSNVKFR</sequence>
<organism evidence="1">
    <name type="scientific">viral metagenome</name>
    <dbReference type="NCBI Taxonomy" id="1070528"/>
    <lineage>
        <taxon>unclassified sequences</taxon>
        <taxon>metagenomes</taxon>
        <taxon>organismal metagenomes</taxon>
    </lineage>
</organism>
<accession>A0A6C0H2I6</accession>
<name>A0A6C0H2I6_9ZZZZ</name>
<reference evidence="1" key="1">
    <citation type="journal article" date="2020" name="Nature">
        <title>Giant virus diversity and host interactions through global metagenomics.</title>
        <authorList>
            <person name="Schulz F."/>
            <person name="Roux S."/>
            <person name="Paez-Espino D."/>
            <person name="Jungbluth S."/>
            <person name="Walsh D.A."/>
            <person name="Denef V.J."/>
            <person name="McMahon K.D."/>
            <person name="Konstantinidis K.T."/>
            <person name="Eloe-Fadrosh E.A."/>
            <person name="Kyrpides N.C."/>
            <person name="Woyke T."/>
        </authorList>
    </citation>
    <scope>NUCLEOTIDE SEQUENCE</scope>
    <source>
        <strain evidence="1">GVMAG-M-3300023179-62</strain>
    </source>
</reference>
<proteinExistence type="predicted"/>
<dbReference type="EMBL" id="MN739858">
    <property type="protein sequence ID" value="QHT74761.1"/>
    <property type="molecule type" value="Genomic_DNA"/>
</dbReference>
<evidence type="ECO:0000313" key="1">
    <source>
        <dbReference type="EMBL" id="QHT74761.1"/>
    </source>
</evidence>